<evidence type="ECO:0000313" key="2">
    <source>
        <dbReference type="EMBL" id="KAA6119020.1"/>
    </source>
</evidence>
<evidence type="ECO:0000313" key="3">
    <source>
        <dbReference type="Proteomes" id="UP000324324"/>
    </source>
</evidence>
<dbReference type="SUPFAM" id="SSF54523">
    <property type="entry name" value="Pili subunits"/>
    <property type="match status" value="1"/>
</dbReference>
<dbReference type="EMBL" id="VWRN01000053">
    <property type="protein sequence ID" value="KAA6119020.1"/>
    <property type="molecule type" value="Genomic_DNA"/>
</dbReference>
<dbReference type="RefSeq" id="WP_150084237.1">
    <property type="nucleotide sequence ID" value="NZ_VWRN01000053.1"/>
</dbReference>
<dbReference type="Proteomes" id="UP000324324">
    <property type="component" value="Unassembled WGS sequence"/>
</dbReference>
<dbReference type="InterPro" id="IPR045584">
    <property type="entry name" value="Pilin-like"/>
</dbReference>
<dbReference type="Gene3D" id="3.30.700.10">
    <property type="entry name" value="Glycoprotein, Type 4 Pilin"/>
    <property type="match status" value="1"/>
</dbReference>
<dbReference type="Pfam" id="PF07963">
    <property type="entry name" value="N_methyl"/>
    <property type="match status" value="1"/>
</dbReference>
<dbReference type="AlphaFoldDB" id="A0A5M8AAV8"/>
<organism evidence="2 3">
    <name type="scientific">Cupriavidus cauae</name>
    <dbReference type="NCBI Taxonomy" id="2608999"/>
    <lineage>
        <taxon>Bacteria</taxon>
        <taxon>Pseudomonadati</taxon>
        <taxon>Pseudomonadota</taxon>
        <taxon>Betaproteobacteria</taxon>
        <taxon>Burkholderiales</taxon>
        <taxon>Burkholderiaceae</taxon>
        <taxon>Cupriavidus</taxon>
    </lineage>
</organism>
<keyword evidence="3" id="KW-1185">Reference proteome</keyword>
<accession>A0A5M8AAV8</accession>
<sequence length="152" mass="16669">MTANRTTAFTLIELLVVIVIAAIVAGIAATSWHRHLQRSWRAQARTAMIAAMLDLQRHAMARGSFADDSGRGPAGRWPQWVPPPPARPHYRLAALPCTAAGQRDADLDRCIELHAFPQWPDVTCGTLILRSSGEWLVESQDQAGPVPWPEGC</sequence>
<proteinExistence type="predicted"/>
<comment type="caution">
    <text evidence="2">The sequence shown here is derived from an EMBL/GenBank/DDBJ whole genome shotgun (WGS) entry which is preliminary data.</text>
</comment>
<dbReference type="InterPro" id="IPR012902">
    <property type="entry name" value="N_methyl_site"/>
</dbReference>
<gene>
    <name evidence="2" type="ORF">F1599_20215</name>
</gene>
<keyword evidence="1" id="KW-0812">Transmembrane</keyword>
<reference evidence="2 3" key="1">
    <citation type="submission" date="2019-09" db="EMBL/GenBank/DDBJ databases">
        <title>Isolation of a novel species in the genus Cupriavidus from patients with sepsis using whole genome sequencing.</title>
        <authorList>
            <person name="Kweon O.J."/>
            <person name="Lee M.-K."/>
        </authorList>
    </citation>
    <scope>NUCLEOTIDE SEQUENCE [LARGE SCALE GENOMIC DNA]</scope>
    <source>
        <strain evidence="2 3">MKL-01</strain>
    </source>
</reference>
<protein>
    <submittedName>
        <fullName evidence="2">Prepilin-type N-terminal cleavage/methylation domain-containing protein</fullName>
    </submittedName>
</protein>
<dbReference type="NCBIfam" id="TIGR02532">
    <property type="entry name" value="IV_pilin_GFxxxE"/>
    <property type="match status" value="1"/>
</dbReference>
<keyword evidence="1" id="KW-0472">Membrane</keyword>
<evidence type="ECO:0000256" key="1">
    <source>
        <dbReference type="SAM" id="Phobius"/>
    </source>
</evidence>
<feature type="transmembrane region" description="Helical" evidence="1">
    <location>
        <begin position="12"/>
        <end position="32"/>
    </location>
</feature>
<keyword evidence="1" id="KW-1133">Transmembrane helix</keyword>
<name>A0A5M8AAV8_9BURK</name>